<keyword evidence="2" id="KW-1185">Reference proteome</keyword>
<dbReference type="AlphaFoldDB" id="A0AAV0YG65"/>
<accession>A0AAV0YG65</accession>
<protein>
    <submittedName>
        <fullName evidence="1">Uncharacterized protein</fullName>
    </submittedName>
</protein>
<name>A0AAV0YG65_VICFA</name>
<proteinExistence type="predicted"/>
<comment type="caution">
    <text evidence="1">The sequence shown here is derived from an EMBL/GenBank/DDBJ whole genome shotgun (WGS) entry which is preliminary data.</text>
</comment>
<organism evidence="1 2">
    <name type="scientific">Vicia faba</name>
    <name type="common">Broad bean</name>
    <name type="synonym">Faba vulgaris</name>
    <dbReference type="NCBI Taxonomy" id="3906"/>
    <lineage>
        <taxon>Eukaryota</taxon>
        <taxon>Viridiplantae</taxon>
        <taxon>Streptophyta</taxon>
        <taxon>Embryophyta</taxon>
        <taxon>Tracheophyta</taxon>
        <taxon>Spermatophyta</taxon>
        <taxon>Magnoliopsida</taxon>
        <taxon>eudicotyledons</taxon>
        <taxon>Gunneridae</taxon>
        <taxon>Pentapetalae</taxon>
        <taxon>rosids</taxon>
        <taxon>fabids</taxon>
        <taxon>Fabales</taxon>
        <taxon>Fabaceae</taxon>
        <taxon>Papilionoideae</taxon>
        <taxon>50 kb inversion clade</taxon>
        <taxon>NPAAA clade</taxon>
        <taxon>Hologalegina</taxon>
        <taxon>IRL clade</taxon>
        <taxon>Fabeae</taxon>
        <taxon>Vicia</taxon>
    </lineage>
</organism>
<dbReference type="Proteomes" id="UP001157006">
    <property type="component" value="Unassembled WGS sequence"/>
</dbReference>
<evidence type="ECO:0000313" key="1">
    <source>
        <dbReference type="EMBL" id="CAI8584991.1"/>
    </source>
</evidence>
<sequence>MSNTTQLIKNKAYKYKSLILLTTNFRSLHEKEETKHQVEILIGTPEHDKIVAIVFVVLEEKMKEDSNSESSLLRRYIQHLRKPPHHDPTFRRHHRIHLQIHSRAATAEIPCSPSTHTYITDRFESLYRPYPCFRNLHLRQQPNPLRRTPCAIGAESEHVR</sequence>
<reference evidence="1 2" key="1">
    <citation type="submission" date="2023-01" db="EMBL/GenBank/DDBJ databases">
        <authorList>
            <person name="Kreplak J."/>
        </authorList>
    </citation>
    <scope>NUCLEOTIDE SEQUENCE [LARGE SCALE GENOMIC DNA]</scope>
</reference>
<gene>
    <name evidence="1" type="ORF">VFH_U103000</name>
</gene>
<dbReference type="EMBL" id="CATIWC010002712">
    <property type="protein sequence ID" value="CAI8584991.1"/>
    <property type="molecule type" value="Genomic_DNA"/>
</dbReference>
<evidence type="ECO:0000313" key="2">
    <source>
        <dbReference type="Proteomes" id="UP001157006"/>
    </source>
</evidence>